<dbReference type="Proteomes" id="UP000009168">
    <property type="component" value="Unassembled WGS sequence"/>
</dbReference>
<keyword evidence="6" id="KW-0963">Cytoplasm</keyword>
<evidence type="ECO:0000313" key="13">
    <source>
        <dbReference type="Proteomes" id="UP000009168"/>
    </source>
</evidence>
<evidence type="ECO:0000256" key="3">
    <source>
        <dbReference type="ARBA" id="ARBA00004186"/>
    </source>
</evidence>
<feature type="compositionally biased region" description="Low complexity" evidence="11">
    <location>
        <begin position="308"/>
        <end position="323"/>
    </location>
</feature>
<keyword evidence="9" id="KW-0206">Cytoskeleton</keyword>
<proteinExistence type="inferred from homology"/>
<evidence type="ECO:0000256" key="4">
    <source>
        <dbReference type="ARBA" id="ARBA00009371"/>
    </source>
</evidence>
<dbReference type="KEGG" id="tet:TTHERM_00616640"/>
<keyword evidence="8" id="KW-0969">Cilium</keyword>
<dbReference type="STRING" id="312017.I7M3X7"/>
<gene>
    <name evidence="12" type="ORF">TTHERM_00616640</name>
</gene>
<dbReference type="GO" id="GO:0005814">
    <property type="term" value="C:centriole"/>
    <property type="evidence" value="ECO:0007669"/>
    <property type="project" value="UniProtKB-SubCell"/>
</dbReference>
<keyword evidence="7" id="KW-0970">Cilium biogenesis/degradation</keyword>
<evidence type="ECO:0000256" key="1">
    <source>
        <dbReference type="ARBA" id="ARBA00004114"/>
    </source>
</evidence>
<evidence type="ECO:0000256" key="6">
    <source>
        <dbReference type="ARBA" id="ARBA00022490"/>
    </source>
</evidence>
<dbReference type="GO" id="GO:0000922">
    <property type="term" value="C:spindle pole"/>
    <property type="evidence" value="ECO:0007669"/>
    <property type="project" value="TreeGrafter"/>
</dbReference>
<evidence type="ECO:0000256" key="8">
    <source>
        <dbReference type="ARBA" id="ARBA00023069"/>
    </source>
</evidence>
<keyword evidence="10" id="KW-0966">Cell projection</keyword>
<name>I7M3X7_TETTS</name>
<dbReference type="InterPro" id="IPR029412">
    <property type="entry name" value="CEP19"/>
</dbReference>
<sequence>MSTNKLNPQDYIAKRFGLKYDPPQIILEYLVPSTGKLYHHKIKLDFMSSDSNVSDVLDIIQKKHHTYFTNNKITSQQVEKLIYKMKQYLPKKPIKQIESINQNSNYKIINENKNQYLAQQPQISQIINKNNSKQIEQTSSMQSLLKTSQNDNKNIFQKPTLSQVTSQTQNTQFANISQQSKADEKGEILQTNKNIANNVIKPSPLIQVQQKKMEKDESNQYNFSLSDYDSTEEKVSAPVKPIVQTIAQLKQQSAGVTSQVNNSQKQQQEQKNNSSNVANKIETKKNDFEFDDLSDFEDEEESKPATVQESKQITKQTQQSSKPSKQEEKEEEEEMYEEIYEEDFESVASSATKIDYNNTDLNKLSKEELDKHKAIMDKDFNKNQKKPGDKDFVYDKRQTFVQNEENEWDEEL</sequence>
<dbReference type="RefSeq" id="XP_001024734.2">
    <property type="nucleotide sequence ID" value="XM_001024734.2"/>
</dbReference>
<organism evidence="12 13">
    <name type="scientific">Tetrahymena thermophila (strain SB210)</name>
    <dbReference type="NCBI Taxonomy" id="312017"/>
    <lineage>
        <taxon>Eukaryota</taxon>
        <taxon>Sar</taxon>
        <taxon>Alveolata</taxon>
        <taxon>Ciliophora</taxon>
        <taxon>Intramacronucleata</taxon>
        <taxon>Oligohymenophorea</taxon>
        <taxon>Hymenostomatida</taxon>
        <taxon>Tetrahymenina</taxon>
        <taxon>Tetrahymenidae</taxon>
        <taxon>Tetrahymena</taxon>
    </lineage>
</organism>
<evidence type="ECO:0000256" key="9">
    <source>
        <dbReference type="ARBA" id="ARBA00023212"/>
    </source>
</evidence>
<dbReference type="EMBL" id="GG662448">
    <property type="protein sequence ID" value="EAS04489.2"/>
    <property type="molecule type" value="Genomic_DNA"/>
</dbReference>
<dbReference type="GO" id="GO:0097712">
    <property type="term" value="P:vesicle targeting, trans-Golgi to periciliary membrane compartment"/>
    <property type="evidence" value="ECO:0007669"/>
    <property type="project" value="TreeGrafter"/>
</dbReference>
<evidence type="ECO:0000256" key="10">
    <source>
        <dbReference type="ARBA" id="ARBA00023273"/>
    </source>
</evidence>
<dbReference type="AlphaFoldDB" id="I7M3X7"/>
<accession>I7M3X7</accession>
<reference evidence="13" key="1">
    <citation type="journal article" date="2006" name="PLoS Biol.">
        <title>Macronuclear genome sequence of the ciliate Tetrahymena thermophila, a model eukaryote.</title>
        <authorList>
            <person name="Eisen J.A."/>
            <person name="Coyne R.S."/>
            <person name="Wu M."/>
            <person name="Wu D."/>
            <person name="Thiagarajan M."/>
            <person name="Wortman J.R."/>
            <person name="Badger J.H."/>
            <person name="Ren Q."/>
            <person name="Amedeo P."/>
            <person name="Jones K.M."/>
            <person name="Tallon L.J."/>
            <person name="Delcher A.L."/>
            <person name="Salzberg S.L."/>
            <person name="Silva J.C."/>
            <person name="Haas B.J."/>
            <person name="Majoros W.H."/>
            <person name="Farzad M."/>
            <person name="Carlton J.M."/>
            <person name="Smith R.K. Jr."/>
            <person name="Garg J."/>
            <person name="Pearlman R.E."/>
            <person name="Karrer K.M."/>
            <person name="Sun L."/>
            <person name="Manning G."/>
            <person name="Elde N.C."/>
            <person name="Turkewitz A.P."/>
            <person name="Asai D.J."/>
            <person name="Wilkes D.E."/>
            <person name="Wang Y."/>
            <person name="Cai H."/>
            <person name="Collins K."/>
            <person name="Stewart B.A."/>
            <person name="Lee S.R."/>
            <person name="Wilamowska K."/>
            <person name="Weinberg Z."/>
            <person name="Ruzzo W.L."/>
            <person name="Wloga D."/>
            <person name="Gaertig J."/>
            <person name="Frankel J."/>
            <person name="Tsao C.-C."/>
            <person name="Gorovsky M.A."/>
            <person name="Keeling P.J."/>
            <person name="Waller R.F."/>
            <person name="Patron N.J."/>
            <person name="Cherry J.M."/>
            <person name="Stover N.A."/>
            <person name="Krieger C.J."/>
            <person name="del Toro C."/>
            <person name="Ryder H.F."/>
            <person name="Williamson S.C."/>
            <person name="Barbeau R.A."/>
            <person name="Hamilton E.P."/>
            <person name="Orias E."/>
        </authorList>
    </citation>
    <scope>NUCLEOTIDE SEQUENCE [LARGE SCALE GENOMIC DNA]</scope>
    <source>
        <strain evidence="13">SB210</strain>
    </source>
</reference>
<feature type="compositionally biased region" description="Acidic residues" evidence="11">
    <location>
        <begin position="289"/>
        <end position="301"/>
    </location>
</feature>
<dbReference type="PANTHER" id="PTHR31539">
    <property type="entry name" value="CENTROSOMAL PROTEIN OF 19K CEP19"/>
    <property type="match status" value="1"/>
</dbReference>
<comment type="subcellular location">
    <subcellularLocation>
        <location evidence="2">Cytoplasm</location>
        <location evidence="2">Cytoskeleton</location>
        <location evidence="2">Cilium basal body</location>
    </subcellularLocation>
    <subcellularLocation>
        <location evidence="1">Cytoplasm</location>
        <location evidence="1">Cytoskeleton</location>
        <location evidence="1">Microtubule organizing center</location>
        <location evidence="1">Centrosome</location>
        <location evidence="1">Centriole</location>
    </subcellularLocation>
    <subcellularLocation>
        <location evidence="3">Cytoplasm</location>
        <location evidence="3">Cytoskeleton</location>
        <location evidence="3">Spindle</location>
    </subcellularLocation>
</comment>
<evidence type="ECO:0000256" key="7">
    <source>
        <dbReference type="ARBA" id="ARBA00022794"/>
    </source>
</evidence>
<dbReference type="GeneID" id="7823134"/>
<keyword evidence="13" id="KW-1185">Reference proteome</keyword>
<evidence type="ECO:0000256" key="11">
    <source>
        <dbReference type="SAM" id="MobiDB-lite"/>
    </source>
</evidence>
<comment type="similarity">
    <text evidence="4">Belongs to the CEP19 family.</text>
</comment>
<evidence type="ECO:0000256" key="2">
    <source>
        <dbReference type="ARBA" id="ARBA00004120"/>
    </source>
</evidence>
<evidence type="ECO:0000313" key="12">
    <source>
        <dbReference type="EMBL" id="EAS04489.2"/>
    </source>
</evidence>
<evidence type="ECO:0000256" key="5">
    <source>
        <dbReference type="ARBA" id="ARBA00022015"/>
    </source>
</evidence>
<feature type="region of interest" description="Disordered" evidence="11">
    <location>
        <begin position="257"/>
        <end position="338"/>
    </location>
</feature>
<feature type="compositionally biased region" description="Low complexity" evidence="11">
    <location>
        <begin position="258"/>
        <end position="277"/>
    </location>
</feature>
<dbReference type="PANTHER" id="PTHR31539:SF1">
    <property type="entry name" value="CENTROSOMAL PROTEIN OF 19 KDA"/>
    <property type="match status" value="1"/>
</dbReference>
<protein>
    <recommendedName>
        <fullName evidence="5">Centrosomal protein of 19 kDa</fullName>
    </recommendedName>
</protein>
<dbReference type="OrthoDB" id="2163581at2759"/>
<dbReference type="GO" id="GO:0034454">
    <property type="term" value="P:microtubule anchoring at centrosome"/>
    <property type="evidence" value="ECO:0007669"/>
    <property type="project" value="TreeGrafter"/>
</dbReference>
<dbReference type="InParanoid" id="I7M3X7"/>
<feature type="compositionally biased region" description="Acidic residues" evidence="11">
    <location>
        <begin position="329"/>
        <end position="338"/>
    </location>
</feature>
<dbReference type="GO" id="GO:0036064">
    <property type="term" value="C:ciliary basal body"/>
    <property type="evidence" value="ECO:0007669"/>
    <property type="project" value="TreeGrafter"/>
</dbReference>
<dbReference type="Pfam" id="PF14933">
    <property type="entry name" value="CEP19"/>
    <property type="match status" value="1"/>
</dbReference>